<feature type="signal peptide" evidence="3">
    <location>
        <begin position="1"/>
        <end position="22"/>
    </location>
</feature>
<comment type="caution">
    <text evidence="5">The sequence shown here is derived from an EMBL/GenBank/DDBJ whole genome shotgun (WGS) entry which is preliminary data.</text>
</comment>
<dbReference type="AlphaFoldDB" id="A0AAV8TSE0"/>
<organism evidence="5 6">
    <name type="scientific">Erythroxylum novogranatense</name>
    <dbReference type="NCBI Taxonomy" id="1862640"/>
    <lineage>
        <taxon>Eukaryota</taxon>
        <taxon>Viridiplantae</taxon>
        <taxon>Streptophyta</taxon>
        <taxon>Embryophyta</taxon>
        <taxon>Tracheophyta</taxon>
        <taxon>Spermatophyta</taxon>
        <taxon>Magnoliopsida</taxon>
        <taxon>eudicotyledons</taxon>
        <taxon>Gunneridae</taxon>
        <taxon>Pentapetalae</taxon>
        <taxon>rosids</taxon>
        <taxon>fabids</taxon>
        <taxon>Malpighiales</taxon>
        <taxon>Erythroxylaceae</taxon>
        <taxon>Erythroxylum</taxon>
    </lineage>
</organism>
<dbReference type="Pfam" id="PF00887">
    <property type="entry name" value="ACBP"/>
    <property type="match status" value="1"/>
</dbReference>
<evidence type="ECO:0000256" key="1">
    <source>
        <dbReference type="ARBA" id="ARBA00005567"/>
    </source>
</evidence>
<dbReference type="Proteomes" id="UP001159364">
    <property type="component" value="Linkage Group LG03"/>
</dbReference>
<evidence type="ECO:0000256" key="2">
    <source>
        <dbReference type="ARBA" id="ARBA00023121"/>
    </source>
</evidence>
<gene>
    <name evidence="5" type="ORF">K2173_002600</name>
</gene>
<dbReference type="PANTHER" id="PTHR23310:SF105">
    <property type="entry name" value="ACYL-COA-BINDING DOMAIN-CONTAINING PROTEIN 5"/>
    <property type="match status" value="1"/>
</dbReference>
<dbReference type="GO" id="GO:0006631">
    <property type="term" value="P:fatty acid metabolic process"/>
    <property type="evidence" value="ECO:0007669"/>
    <property type="project" value="TreeGrafter"/>
</dbReference>
<dbReference type="EMBL" id="JAIWQS010000003">
    <property type="protein sequence ID" value="KAJ8769396.1"/>
    <property type="molecule type" value="Genomic_DNA"/>
</dbReference>
<comment type="similarity">
    <text evidence="1">Belongs to the ACBP family.</text>
</comment>
<evidence type="ECO:0000259" key="4">
    <source>
        <dbReference type="PROSITE" id="PS51228"/>
    </source>
</evidence>
<evidence type="ECO:0000256" key="3">
    <source>
        <dbReference type="SAM" id="SignalP"/>
    </source>
</evidence>
<protein>
    <recommendedName>
        <fullName evidence="4">ACB domain-containing protein</fullName>
    </recommendedName>
</protein>
<evidence type="ECO:0000313" key="6">
    <source>
        <dbReference type="Proteomes" id="UP001159364"/>
    </source>
</evidence>
<feature type="domain" description="ACB" evidence="4">
    <location>
        <begin position="151"/>
        <end position="241"/>
    </location>
</feature>
<keyword evidence="2" id="KW-0446">Lipid-binding</keyword>
<dbReference type="SUPFAM" id="SSF47027">
    <property type="entry name" value="Acyl-CoA binding protein"/>
    <property type="match status" value="1"/>
</dbReference>
<dbReference type="InterPro" id="IPR000582">
    <property type="entry name" value="Acyl-CoA-binding_protein"/>
</dbReference>
<feature type="chain" id="PRO_5043619848" description="ACB domain-containing protein" evidence="3">
    <location>
        <begin position="23"/>
        <end position="246"/>
    </location>
</feature>
<dbReference type="PROSITE" id="PS51228">
    <property type="entry name" value="ACB_2"/>
    <property type="match status" value="1"/>
</dbReference>
<dbReference type="Gene3D" id="1.20.80.10">
    <property type="match status" value="1"/>
</dbReference>
<keyword evidence="6" id="KW-1185">Reference proteome</keyword>
<reference evidence="5 6" key="1">
    <citation type="submission" date="2021-09" db="EMBL/GenBank/DDBJ databases">
        <title>Genomic insights and catalytic innovation underlie evolution of tropane alkaloids biosynthesis.</title>
        <authorList>
            <person name="Wang Y.-J."/>
            <person name="Tian T."/>
            <person name="Huang J.-P."/>
            <person name="Huang S.-X."/>
        </authorList>
    </citation>
    <scope>NUCLEOTIDE SEQUENCE [LARGE SCALE GENOMIC DNA]</scope>
    <source>
        <strain evidence="5">KIB-2018</strain>
        <tissue evidence="5">Leaf</tissue>
    </source>
</reference>
<dbReference type="InterPro" id="IPR014352">
    <property type="entry name" value="FERM/acyl-CoA-bd_prot_sf"/>
</dbReference>
<dbReference type="InterPro" id="IPR035984">
    <property type="entry name" value="Acyl-CoA-binding_sf"/>
</dbReference>
<name>A0AAV8TSE0_9ROSI</name>
<keyword evidence="3" id="KW-0732">Signal</keyword>
<proteinExistence type="inferred from homology"/>
<dbReference type="GO" id="GO:0000062">
    <property type="term" value="F:fatty-acyl-CoA binding"/>
    <property type="evidence" value="ECO:0007669"/>
    <property type="project" value="InterPro"/>
</dbReference>
<dbReference type="PANTHER" id="PTHR23310">
    <property type="entry name" value="ACYL-COA-BINDING PROTEIN, ACBP"/>
    <property type="match status" value="1"/>
</dbReference>
<evidence type="ECO:0000313" key="5">
    <source>
        <dbReference type="EMBL" id="KAJ8769396.1"/>
    </source>
</evidence>
<sequence>MDFIATIIFFVVLFSILKIVLVQDCKHYSKNQVLRGELSEKDTIRSCNEHDLGCGLQGKLIDGNEKIETSNKRKIDEIETFENEKIESCKNEKVETFENEKIESRENEKVETCKNEKAESCSCQGDHEIGEQEGGLVDEEDDWEGIESTELERRFGAAVALVGSKTKADMISRLSGDLKLQLYALHKIAIEGPCNVPQPTAFKVSARAKWNAWQQLGDMPREVAMQQYVNILSTNGLGASSLCRDP</sequence>
<accession>A0AAV8TSE0</accession>